<protein>
    <submittedName>
        <fullName evidence="3">Zinc C2H2</fullName>
    </submittedName>
</protein>
<feature type="domain" description="C2H2-type" evidence="2">
    <location>
        <begin position="307"/>
        <end position="334"/>
    </location>
</feature>
<dbReference type="VEuPathDB" id="FungiDB:CCM_06739"/>
<dbReference type="PANTHER" id="PTHR23225:SF2">
    <property type="entry name" value="AT09679P-RELATED"/>
    <property type="match status" value="1"/>
</dbReference>
<feature type="domain" description="C2H2-type" evidence="2">
    <location>
        <begin position="340"/>
        <end position="371"/>
    </location>
</feature>
<sequence>MEPAGKRPKLAPKLNASASSPSGPRSGVHQQEQLRLCPIVPDVPHHSQRPEFEAFIHHLHNTALCIKSSSDAVTPDATRTRDDTLSLTPGPKLTFDEARVLVCTTFVGDDTPNASAFESWLHNTLPLAAQTTIEGIFLGPPTVLFLSMSTSLWASVQHDTIWIHLGNITSRNLASRYNKMAGAPATSTAVTETSTATTTAPEAAKDERPNGQTSPTAKLYQSRAASGPGDAAANTSSQRAALPVAMPPLQPGIRIHSMLGSGIGSTGSRMRRILKKPDIQCARCSHTPFKDASSLRKHIAAAHTRPFPCVFRFAGCTVTLGSRNEWKRHIASQHLCLEYYRCSICPETTADGKDIEFNRKDLFTQHLWRIHAPLEVKALAKGDNSQQQSEWDSYTRDMQTTCFIQRRRPPQRSSCPKPGCITTFEGPTSWNEWMEHVGRHMEKGEGENLGVDDLFLRYALDKGIIEKVGEGYKLCKSQLQEVNHDVAARKKDEGQRASVIDTKYSLTSTVSE</sequence>
<feature type="region of interest" description="Disordered" evidence="1">
    <location>
        <begin position="184"/>
        <end position="239"/>
    </location>
</feature>
<organism evidence="3 4">
    <name type="scientific">Cordyceps militaris</name>
    <name type="common">Caterpillar fungus</name>
    <name type="synonym">Clavaria militaris</name>
    <dbReference type="NCBI Taxonomy" id="73501"/>
    <lineage>
        <taxon>Eukaryota</taxon>
        <taxon>Fungi</taxon>
        <taxon>Dikarya</taxon>
        <taxon>Ascomycota</taxon>
        <taxon>Pezizomycotina</taxon>
        <taxon>Sordariomycetes</taxon>
        <taxon>Hypocreomycetidae</taxon>
        <taxon>Hypocreales</taxon>
        <taxon>Cordycipitaceae</taxon>
        <taxon>Cordyceps</taxon>
    </lineage>
</organism>
<dbReference type="AlphaFoldDB" id="A0A2H4S8S6"/>
<feature type="compositionally biased region" description="Low complexity" evidence="1">
    <location>
        <begin position="184"/>
        <end position="202"/>
    </location>
</feature>
<dbReference type="InterPro" id="IPR013087">
    <property type="entry name" value="Znf_C2H2_type"/>
</dbReference>
<feature type="domain" description="C2H2-type" evidence="2">
    <location>
        <begin position="413"/>
        <end position="440"/>
    </location>
</feature>
<evidence type="ECO:0000259" key="2">
    <source>
        <dbReference type="SMART" id="SM00355"/>
    </source>
</evidence>
<accession>A0A2H4S8S6</accession>
<dbReference type="Gene3D" id="3.30.160.60">
    <property type="entry name" value="Classic Zinc Finger"/>
    <property type="match status" value="1"/>
</dbReference>
<feature type="region of interest" description="Disordered" evidence="1">
    <location>
        <begin position="1"/>
        <end position="31"/>
    </location>
</feature>
<evidence type="ECO:0000256" key="1">
    <source>
        <dbReference type="SAM" id="MobiDB-lite"/>
    </source>
</evidence>
<proteinExistence type="predicted"/>
<gene>
    <name evidence="3" type="ORF">A9K55_002447</name>
</gene>
<dbReference type="Proteomes" id="UP000323067">
    <property type="component" value="Chromosome iv"/>
</dbReference>
<dbReference type="InterPro" id="IPR039970">
    <property type="entry name" value="TF_Grauzone"/>
</dbReference>
<dbReference type="PANTHER" id="PTHR23225">
    <property type="entry name" value="ZINC FINGER PROTEIN"/>
    <property type="match status" value="1"/>
</dbReference>
<reference evidence="3 4" key="1">
    <citation type="journal article" date="2017" name="BMC Genomics">
        <title>Chromosome level assembly and secondary metabolite potential of the parasitic fungus Cordyceps militaris.</title>
        <authorList>
            <person name="Kramer G.J."/>
            <person name="Nodwell J.R."/>
        </authorList>
    </citation>
    <scope>NUCLEOTIDE SEQUENCE [LARGE SCALE GENOMIC DNA]</scope>
    <source>
        <strain evidence="3 4">ATCC 34164</strain>
    </source>
</reference>
<dbReference type="OrthoDB" id="5388486at2759"/>
<dbReference type="GO" id="GO:0003700">
    <property type="term" value="F:DNA-binding transcription factor activity"/>
    <property type="evidence" value="ECO:0007669"/>
    <property type="project" value="InterPro"/>
</dbReference>
<dbReference type="SMART" id="SM00355">
    <property type="entry name" value="ZnF_C2H2"/>
    <property type="match status" value="4"/>
</dbReference>
<evidence type="ECO:0000313" key="3">
    <source>
        <dbReference type="EMBL" id="ATY59516.1"/>
    </source>
</evidence>
<dbReference type="VEuPathDB" id="FungiDB:A9K55_002447"/>
<name>A0A2H4S8S6_CORMI</name>
<feature type="compositionally biased region" description="Low complexity" evidence="1">
    <location>
        <begin position="16"/>
        <end position="27"/>
    </location>
</feature>
<dbReference type="EMBL" id="CP023322">
    <property type="protein sequence ID" value="ATY59516.1"/>
    <property type="molecule type" value="Genomic_DNA"/>
</dbReference>
<feature type="compositionally biased region" description="Basic residues" evidence="1">
    <location>
        <begin position="1"/>
        <end position="10"/>
    </location>
</feature>
<feature type="domain" description="C2H2-type" evidence="2">
    <location>
        <begin position="279"/>
        <end position="303"/>
    </location>
</feature>
<evidence type="ECO:0000313" key="4">
    <source>
        <dbReference type="Proteomes" id="UP000323067"/>
    </source>
</evidence>